<name>A0A0M3JU62_ANISI</name>
<dbReference type="AlphaFoldDB" id="A0A0M3JU62"/>
<reference evidence="3 4" key="2">
    <citation type="submission" date="2018-11" db="EMBL/GenBank/DDBJ databases">
        <authorList>
            <consortium name="Pathogen Informatics"/>
        </authorList>
    </citation>
    <scope>NUCLEOTIDE SEQUENCE [LARGE SCALE GENOMIC DNA]</scope>
</reference>
<evidence type="ECO:0000313" key="4">
    <source>
        <dbReference type="Proteomes" id="UP000267096"/>
    </source>
</evidence>
<feature type="compositionally biased region" description="Polar residues" evidence="1">
    <location>
        <begin position="824"/>
        <end position="836"/>
    </location>
</feature>
<feature type="compositionally biased region" description="Polar residues" evidence="1">
    <location>
        <begin position="1"/>
        <end position="16"/>
    </location>
</feature>
<feature type="domain" description="Treslin STD" evidence="2">
    <location>
        <begin position="154"/>
        <end position="306"/>
    </location>
</feature>
<feature type="compositionally biased region" description="Low complexity" evidence="1">
    <location>
        <begin position="387"/>
        <end position="405"/>
    </location>
</feature>
<gene>
    <name evidence="3" type="ORF">ASIM_LOCUS11166</name>
</gene>
<dbReference type="OrthoDB" id="5812172at2759"/>
<dbReference type="Proteomes" id="UP000267096">
    <property type="component" value="Unassembled WGS sequence"/>
</dbReference>
<dbReference type="InterPro" id="IPR053920">
    <property type="entry name" value="Treslin_STD"/>
</dbReference>
<dbReference type="WBParaSite" id="ASIM_0001160801-mRNA-1">
    <property type="protein sequence ID" value="ASIM_0001160801-mRNA-1"/>
    <property type="gene ID" value="ASIM_0001160801"/>
</dbReference>
<reference evidence="5" key="1">
    <citation type="submission" date="2017-02" db="UniProtKB">
        <authorList>
            <consortium name="WormBaseParasite"/>
        </authorList>
    </citation>
    <scope>IDENTIFICATION</scope>
</reference>
<proteinExistence type="predicted"/>
<feature type="region of interest" description="Disordered" evidence="1">
    <location>
        <begin position="375"/>
        <end position="405"/>
    </location>
</feature>
<organism evidence="5">
    <name type="scientific">Anisakis simplex</name>
    <name type="common">Herring worm</name>
    <dbReference type="NCBI Taxonomy" id="6269"/>
    <lineage>
        <taxon>Eukaryota</taxon>
        <taxon>Metazoa</taxon>
        <taxon>Ecdysozoa</taxon>
        <taxon>Nematoda</taxon>
        <taxon>Chromadorea</taxon>
        <taxon>Rhabditida</taxon>
        <taxon>Spirurina</taxon>
        <taxon>Ascaridomorpha</taxon>
        <taxon>Ascaridoidea</taxon>
        <taxon>Anisakidae</taxon>
        <taxon>Anisakis</taxon>
        <taxon>Anisakis simplex complex</taxon>
    </lineage>
</organism>
<protein>
    <submittedName>
        <fullName evidence="5">PHD-type domain-containing protein</fullName>
    </submittedName>
</protein>
<feature type="region of interest" description="Disordered" evidence="1">
    <location>
        <begin position="534"/>
        <end position="586"/>
    </location>
</feature>
<evidence type="ECO:0000256" key="1">
    <source>
        <dbReference type="SAM" id="MobiDB-lite"/>
    </source>
</evidence>
<dbReference type="EMBL" id="UYRR01031045">
    <property type="protein sequence ID" value="VDK44491.1"/>
    <property type="molecule type" value="Genomic_DNA"/>
</dbReference>
<feature type="region of interest" description="Disordered" evidence="1">
    <location>
        <begin position="802"/>
        <end position="836"/>
    </location>
</feature>
<keyword evidence="4" id="KW-1185">Reference proteome</keyword>
<feature type="compositionally biased region" description="Low complexity" evidence="1">
    <location>
        <begin position="802"/>
        <end position="823"/>
    </location>
</feature>
<feature type="compositionally biased region" description="Low complexity" evidence="1">
    <location>
        <begin position="557"/>
        <end position="568"/>
    </location>
</feature>
<accession>A0A0M3JU62</accession>
<evidence type="ECO:0000313" key="3">
    <source>
        <dbReference type="EMBL" id="VDK44491.1"/>
    </source>
</evidence>
<dbReference type="Pfam" id="PF21855">
    <property type="entry name" value="Treslin_STD"/>
    <property type="match status" value="1"/>
</dbReference>
<feature type="compositionally biased region" description="Polar residues" evidence="1">
    <location>
        <begin position="576"/>
        <end position="586"/>
    </location>
</feature>
<feature type="region of interest" description="Disordered" evidence="1">
    <location>
        <begin position="1"/>
        <end position="23"/>
    </location>
</feature>
<evidence type="ECO:0000259" key="2">
    <source>
        <dbReference type="Pfam" id="PF21855"/>
    </source>
</evidence>
<evidence type="ECO:0000313" key="5">
    <source>
        <dbReference type="WBParaSite" id="ASIM_0001160801-mRNA-1"/>
    </source>
</evidence>
<sequence>MKVQSELSNFTVNSRLNPGKKLNRDQIPYKQLRGLVGELVGDRHTIQHVNSPKRHCLITDRESSTLNDTERNGSSTLYASDDSSSRISFEENLSTTRKHRNKIFLRTMSSDASKKVVLNTNKLAKHTRSMMQIRARRRIASYTPRYTPFSCSEEELRNRFGTFYEQLMDSSATSTECYHVVVNTLEKFFTRNTWTGNVEKLVNEFINDNVLMSCAELGVKYDEYVESGNGGRRLREYELMALLEIRLINENCVSAVEQSDFQVLNKLRFIYFAGDVQRLRDFLDETICDQFAHLKPLVVTRIYEELCMKLPFDLQCYAREEIDNDRVDDFELESATVLKRRASQAESLDRLINGNDSDSASVDCLGMNATVKRHRASSLRTDRSSFRRQSSTLSSGASASQPSNNHASANLALAKLQLNIIVGRHDSWEGTSETEADKRRPSLVKRLFTVPETPESKMKKKRAVAEMVKDDQNAVVPQTPIAKMSRCMLSFAFSVAFYRNSNRRSQPLIAVLKKSEASSTKASSSGAGLLMKCAAHQSKKKSSNHLSPNSFLPTPPSAQQSPSPSSAAGIVHRPSTRSSQPSNNTNSSVVKINLQQKFAKCSADALTNSNAFASNASSSSSHQAISPRSKIKGEFTLEKSVVDRYRRRLDGIRHTARKGDKNEIFYGRCTSRRNLFDDDECEEHENGASSSSGVVTRSSAISSSSSASTTNLANCTSTSANRALQKNRSGRSLINANCVYMAHALLNVHNAQPLTPSKAPKQSPFKLHRLVRPASKSDRRRLSKLRIRIQRERIGISAAVLTNNDTSNNNNNSNDNENINSSSCTNQDSPLSSSEH</sequence>